<dbReference type="AlphaFoldDB" id="A0A2P2K030"/>
<name>A0A2P2K030_RHIMU</name>
<evidence type="ECO:0000313" key="1">
    <source>
        <dbReference type="EMBL" id="MBW99045.1"/>
    </source>
</evidence>
<organism evidence="1">
    <name type="scientific">Rhizophora mucronata</name>
    <name type="common">Asiatic mangrove</name>
    <dbReference type="NCBI Taxonomy" id="61149"/>
    <lineage>
        <taxon>Eukaryota</taxon>
        <taxon>Viridiplantae</taxon>
        <taxon>Streptophyta</taxon>
        <taxon>Embryophyta</taxon>
        <taxon>Tracheophyta</taxon>
        <taxon>Spermatophyta</taxon>
        <taxon>Magnoliopsida</taxon>
        <taxon>eudicotyledons</taxon>
        <taxon>Gunneridae</taxon>
        <taxon>Pentapetalae</taxon>
        <taxon>rosids</taxon>
        <taxon>fabids</taxon>
        <taxon>Malpighiales</taxon>
        <taxon>Rhizophoraceae</taxon>
        <taxon>Rhizophora</taxon>
    </lineage>
</organism>
<reference evidence="1" key="1">
    <citation type="submission" date="2018-02" db="EMBL/GenBank/DDBJ databases">
        <title>Rhizophora mucronata_Transcriptome.</title>
        <authorList>
            <person name="Meera S.P."/>
            <person name="Sreeshan A."/>
            <person name="Augustine A."/>
        </authorList>
    </citation>
    <scope>NUCLEOTIDE SEQUENCE</scope>
    <source>
        <tissue evidence="1">Leaf</tissue>
    </source>
</reference>
<sequence length="65" mass="7465">MRLLWLINLKASFLCGCLVILPVLRPCINLVILPYQESVKSYVPMKSSLFPNAYFLLSELSSFDR</sequence>
<accession>A0A2P2K030</accession>
<protein>
    <submittedName>
        <fullName evidence="1">Uncharacterized protein</fullName>
    </submittedName>
</protein>
<dbReference type="EMBL" id="GGEC01018562">
    <property type="protein sequence ID" value="MBW99045.1"/>
    <property type="molecule type" value="Transcribed_RNA"/>
</dbReference>
<proteinExistence type="predicted"/>